<dbReference type="SUPFAM" id="SSF144052">
    <property type="entry name" value="Thermophilic metalloprotease-like"/>
    <property type="match status" value="1"/>
</dbReference>
<dbReference type="PANTHER" id="PTHR34448:SF1">
    <property type="entry name" value="BLL6088 PROTEIN"/>
    <property type="match status" value="1"/>
</dbReference>
<dbReference type="GO" id="GO:0046872">
    <property type="term" value="F:metal ion binding"/>
    <property type="evidence" value="ECO:0007669"/>
    <property type="project" value="UniProtKB-KW"/>
</dbReference>
<sequence length="323" mass="34504">MSLPEELEGARIIIEQCANVEPSEHVAIVGDWRSDDVTERLAAAARTIGSEASVHLMAPREEDGNEPPEAIAGAMREADVVVLVPTRAIAHSAAAKRALENGTRIVAMAKLSLEELLADGLRVDFDEIGEEVREMADRFADADTARLTAANGTDVTFALGDRPGNGLNCTVREPGEFTVAYCAEANVTPIPDGTNGRIVFDGSIPNLGIGLLRDELTMEIDDGSVVSIDGAEGERVEAIWQRYDDPAVREVAELAVGLNPRCTELTGGFINDHGVYGTVHVGFGTSSNLGGENRTPLHFDCTLRSATLELDGETVVQDRDVQL</sequence>
<accession>L9WRK2</accession>
<evidence type="ECO:0000313" key="2">
    <source>
        <dbReference type="EMBL" id="ELY50943.1"/>
    </source>
</evidence>
<dbReference type="InterPro" id="IPR058739">
    <property type="entry name" value="NicX"/>
</dbReference>
<dbReference type="eggNOG" id="arCOG01890">
    <property type="taxonomic scope" value="Archaea"/>
</dbReference>
<keyword evidence="3" id="KW-1185">Reference proteome</keyword>
<dbReference type="Proteomes" id="UP000011602">
    <property type="component" value="Unassembled WGS sequence"/>
</dbReference>
<evidence type="ECO:0000256" key="1">
    <source>
        <dbReference type="ARBA" id="ARBA00022723"/>
    </source>
</evidence>
<evidence type="ECO:0000313" key="3">
    <source>
        <dbReference type="Proteomes" id="UP000011602"/>
    </source>
</evidence>
<dbReference type="STRING" id="1227499.C493_18196"/>
<dbReference type="Pfam" id="PF26233">
    <property type="entry name" value="NicX"/>
    <property type="match status" value="1"/>
</dbReference>
<dbReference type="PATRIC" id="fig|1227499.3.peg.3749"/>
<proteinExistence type="predicted"/>
<reference evidence="2 3" key="1">
    <citation type="journal article" date="2014" name="PLoS Genet.">
        <title>Phylogenetically driven sequencing of extremely halophilic archaea reveals strategies for static and dynamic osmo-response.</title>
        <authorList>
            <person name="Becker E.A."/>
            <person name="Seitzer P.M."/>
            <person name="Tritt A."/>
            <person name="Larsen D."/>
            <person name="Krusor M."/>
            <person name="Yao A.I."/>
            <person name="Wu D."/>
            <person name="Madern D."/>
            <person name="Eisen J.A."/>
            <person name="Darling A.E."/>
            <person name="Facciotti M.T."/>
        </authorList>
    </citation>
    <scope>NUCLEOTIDE SEQUENCE [LARGE SCALE GENOMIC DNA]</scope>
    <source>
        <strain evidence="2 3">JCM 12255</strain>
    </source>
</reference>
<gene>
    <name evidence="2" type="ORF">C493_18196</name>
</gene>
<dbReference type="EMBL" id="AOHZ01000084">
    <property type="protein sequence ID" value="ELY50943.1"/>
    <property type="molecule type" value="Genomic_DNA"/>
</dbReference>
<organism evidence="2 3">
    <name type="scientific">Natronolimnohabitans innermongolicus JCM 12255</name>
    <dbReference type="NCBI Taxonomy" id="1227499"/>
    <lineage>
        <taxon>Archaea</taxon>
        <taxon>Methanobacteriati</taxon>
        <taxon>Methanobacteriota</taxon>
        <taxon>Stenosarchaea group</taxon>
        <taxon>Halobacteria</taxon>
        <taxon>Halobacteriales</taxon>
        <taxon>Natrialbaceae</taxon>
        <taxon>Natronolimnohabitans</taxon>
    </lineage>
</organism>
<keyword evidence="1" id="KW-0479">Metal-binding</keyword>
<protein>
    <recommendedName>
        <fullName evidence="4">Leucyl aminopeptidase</fullName>
    </recommendedName>
</protein>
<dbReference type="RefSeq" id="WP_007260899.1">
    <property type="nucleotide sequence ID" value="NZ_AOHZ01000084.1"/>
</dbReference>
<comment type="caution">
    <text evidence="2">The sequence shown here is derived from an EMBL/GenBank/DDBJ whole genome shotgun (WGS) entry which is preliminary data.</text>
</comment>
<dbReference type="OrthoDB" id="193280at2157"/>
<dbReference type="AlphaFoldDB" id="L9WRK2"/>
<dbReference type="InterPro" id="IPR052170">
    <property type="entry name" value="M29_Exopeptidase"/>
</dbReference>
<evidence type="ECO:0008006" key="4">
    <source>
        <dbReference type="Google" id="ProtNLM"/>
    </source>
</evidence>
<dbReference type="PANTHER" id="PTHR34448">
    <property type="entry name" value="AMINOPEPTIDASE"/>
    <property type="match status" value="1"/>
</dbReference>
<name>L9WRK2_9EURY</name>